<accession>A0A1Y3XUV6</accession>
<reference evidence="3" key="1">
    <citation type="submission" date="2017-04" db="EMBL/GenBank/DDBJ databases">
        <title>Function of individual gut microbiota members based on whole genome sequencing of pure cultures obtained from chicken caecum.</title>
        <authorList>
            <person name="Medvecky M."/>
            <person name="Cejkova D."/>
            <person name="Polansky O."/>
            <person name="Karasova D."/>
            <person name="Kubasova T."/>
            <person name="Cizek A."/>
            <person name="Rychlik I."/>
        </authorList>
    </citation>
    <scope>NUCLEOTIDE SEQUENCE [LARGE SCALE GENOMIC DNA]</scope>
    <source>
        <strain evidence="3">An5</strain>
    </source>
</reference>
<proteinExistence type="predicted"/>
<organism evidence="2 3">
    <name type="scientific">[Collinsella] massiliensis</name>
    <dbReference type="NCBI Taxonomy" id="1232426"/>
    <lineage>
        <taxon>Bacteria</taxon>
        <taxon>Bacillati</taxon>
        <taxon>Actinomycetota</taxon>
        <taxon>Coriobacteriia</taxon>
        <taxon>Coriobacteriales</taxon>
        <taxon>Coriobacteriaceae</taxon>
        <taxon>Enorma</taxon>
    </lineage>
</organism>
<gene>
    <name evidence="2" type="ORF">B5G02_02545</name>
</gene>
<keyword evidence="3" id="KW-1185">Reference proteome</keyword>
<dbReference type="RefSeq" id="WP_094335059.1">
    <property type="nucleotide sequence ID" value="NZ_NFIE01000004.1"/>
</dbReference>
<protein>
    <submittedName>
        <fullName evidence="2">Uncharacterized protein</fullName>
    </submittedName>
</protein>
<dbReference type="OrthoDB" id="3197209at2"/>
<evidence type="ECO:0000313" key="3">
    <source>
        <dbReference type="Proteomes" id="UP000195781"/>
    </source>
</evidence>
<dbReference type="AlphaFoldDB" id="A0A1Y3XUV6"/>
<evidence type="ECO:0000313" key="2">
    <source>
        <dbReference type="EMBL" id="OUN89376.1"/>
    </source>
</evidence>
<dbReference type="Proteomes" id="UP000195781">
    <property type="component" value="Unassembled WGS sequence"/>
</dbReference>
<evidence type="ECO:0000256" key="1">
    <source>
        <dbReference type="SAM" id="MobiDB-lite"/>
    </source>
</evidence>
<dbReference type="EMBL" id="NFIE01000004">
    <property type="protein sequence ID" value="OUN89376.1"/>
    <property type="molecule type" value="Genomic_DNA"/>
</dbReference>
<feature type="region of interest" description="Disordered" evidence="1">
    <location>
        <begin position="42"/>
        <end position="65"/>
    </location>
</feature>
<name>A0A1Y3XUV6_9ACTN</name>
<sequence length="65" mass="6957">MAYRGHYSSGRSSYSGGGFVNHRTGAYVSAARAHQHVGQSFGGFTKTRSSSSGNFYMKGSSSNRK</sequence>
<feature type="compositionally biased region" description="Polar residues" evidence="1">
    <location>
        <begin position="46"/>
        <end position="65"/>
    </location>
</feature>
<comment type="caution">
    <text evidence="2">The sequence shown here is derived from an EMBL/GenBank/DDBJ whole genome shotgun (WGS) entry which is preliminary data.</text>
</comment>